<dbReference type="PANTHER" id="PTHR43767:SF1">
    <property type="entry name" value="NONRIBOSOMAL PEPTIDE SYNTHASE PES1 (EUROFUNG)-RELATED"/>
    <property type="match status" value="1"/>
</dbReference>
<dbReference type="Proteomes" id="UP000533598">
    <property type="component" value="Unassembled WGS sequence"/>
</dbReference>
<dbReference type="AlphaFoldDB" id="A0A7W7CA88"/>
<dbReference type="InterPro" id="IPR000873">
    <property type="entry name" value="AMP-dep_synth/lig_dom"/>
</dbReference>
<evidence type="ECO:0000313" key="6">
    <source>
        <dbReference type="Proteomes" id="UP000533598"/>
    </source>
</evidence>
<keyword evidence="6" id="KW-1185">Reference proteome</keyword>
<dbReference type="InterPro" id="IPR025110">
    <property type="entry name" value="AMP-bd_C"/>
</dbReference>
<dbReference type="PROSITE" id="PS00455">
    <property type="entry name" value="AMP_BINDING"/>
    <property type="match status" value="1"/>
</dbReference>
<feature type="domain" description="AMP-binding enzyme C-terminal" evidence="4">
    <location>
        <begin position="459"/>
        <end position="534"/>
    </location>
</feature>
<feature type="domain" description="AMP-dependent synthetase/ligase" evidence="3">
    <location>
        <begin position="61"/>
        <end position="411"/>
    </location>
</feature>
<proteinExistence type="inferred from homology"/>
<accession>A0A7W7CA88</accession>
<dbReference type="InterPro" id="IPR020845">
    <property type="entry name" value="AMP-binding_CS"/>
</dbReference>
<dbReference type="FunFam" id="3.30.300.30:FF:000008">
    <property type="entry name" value="2,3-dihydroxybenzoate-AMP ligase"/>
    <property type="match status" value="1"/>
</dbReference>
<dbReference type="InterPro" id="IPR042099">
    <property type="entry name" value="ANL_N_sf"/>
</dbReference>
<organism evidence="5 6">
    <name type="scientific">Crossiella cryophila</name>
    <dbReference type="NCBI Taxonomy" id="43355"/>
    <lineage>
        <taxon>Bacteria</taxon>
        <taxon>Bacillati</taxon>
        <taxon>Actinomycetota</taxon>
        <taxon>Actinomycetes</taxon>
        <taxon>Pseudonocardiales</taxon>
        <taxon>Pseudonocardiaceae</taxon>
        <taxon>Crossiella</taxon>
    </lineage>
</organism>
<gene>
    <name evidence="5" type="ORF">HNR67_002276</name>
</gene>
<dbReference type="EMBL" id="JACHMH010000001">
    <property type="protein sequence ID" value="MBB4676158.1"/>
    <property type="molecule type" value="Genomic_DNA"/>
</dbReference>
<evidence type="ECO:0000259" key="4">
    <source>
        <dbReference type="Pfam" id="PF13193"/>
    </source>
</evidence>
<dbReference type="InterPro" id="IPR045851">
    <property type="entry name" value="AMP-bd_C_sf"/>
</dbReference>
<keyword evidence="2 5" id="KW-0436">Ligase</keyword>
<dbReference type="RefSeq" id="WP_312987017.1">
    <property type="nucleotide sequence ID" value="NZ_BAAAUI010000016.1"/>
</dbReference>
<evidence type="ECO:0000313" key="5">
    <source>
        <dbReference type="EMBL" id="MBB4676158.1"/>
    </source>
</evidence>
<dbReference type="Gene3D" id="3.40.50.12780">
    <property type="entry name" value="N-terminal domain of ligase-like"/>
    <property type="match status" value="1"/>
</dbReference>
<dbReference type="InterPro" id="IPR050237">
    <property type="entry name" value="ATP-dep_AMP-bd_enzyme"/>
</dbReference>
<reference evidence="5 6" key="1">
    <citation type="submission" date="2020-08" db="EMBL/GenBank/DDBJ databases">
        <title>Sequencing the genomes of 1000 actinobacteria strains.</title>
        <authorList>
            <person name="Klenk H.-P."/>
        </authorList>
    </citation>
    <scope>NUCLEOTIDE SEQUENCE [LARGE SCALE GENOMIC DNA]</scope>
    <source>
        <strain evidence="5 6">DSM 44230</strain>
    </source>
</reference>
<dbReference type="Pfam" id="PF00501">
    <property type="entry name" value="AMP-binding"/>
    <property type="match status" value="1"/>
</dbReference>
<dbReference type="SUPFAM" id="SSF56801">
    <property type="entry name" value="Acetyl-CoA synthetase-like"/>
    <property type="match status" value="1"/>
</dbReference>
<sequence length="544" mass="58127">MTTVVATARRLLGQCGVSLLGLLVLARTGLVMPIRPDRLYTMAQALRRWSLTLPGGYAVGAGRHPDAPAIIDELGTLTWAEVNNRSTRLAHGLAGLGLRTGDTLAVLCRNHRGLIESMVAAGKLGAHLVLLNTGASAAQIGAVLRDEEITLVVADAEFRPLLAKAPRGVRRVTAWTDEKTRSETVESLIAASPATELPAPSAHGRVIVLTSGTTGTPKGARRPEVHGLFTASTLLSKIPLRYGQRVLVAAPLFHTWGLAALQLGMLLGSPLVLQRRFDPKSTVDALARHRCAVLFAVPVMLQRILELPREVLREHHPAELKIVASSGSTLPGALAVEFQREFGPVLYNLYGSTEVSWVSVATPAELTVAPATAGRPPLGTRLAILDEAGEPVPPGGTGRIFVANGLLFDGYTNGKSKEVRDGMMSTGDVGYLDPAGRLFVAGRDDDMIVSGGENVYPREVEDLLARQPQVREVAVLGVPDREFGQRLAAYVVLDEQADLDAAGVQELVKANLARHCVPRDVVFLEALPRNATGKVLKRELPRPS</sequence>
<dbReference type="Gene3D" id="3.30.300.30">
    <property type="match status" value="1"/>
</dbReference>
<dbReference type="PANTHER" id="PTHR43767">
    <property type="entry name" value="LONG-CHAIN-FATTY-ACID--COA LIGASE"/>
    <property type="match status" value="1"/>
</dbReference>
<evidence type="ECO:0000256" key="2">
    <source>
        <dbReference type="ARBA" id="ARBA00022598"/>
    </source>
</evidence>
<dbReference type="GO" id="GO:0016878">
    <property type="term" value="F:acid-thiol ligase activity"/>
    <property type="evidence" value="ECO:0007669"/>
    <property type="project" value="UniProtKB-ARBA"/>
</dbReference>
<evidence type="ECO:0000259" key="3">
    <source>
        <dbReference type="Pfam" id="PF00501"/>
    </source>
</evidence>
<protein>
    <submittedName>
        <fullName evidence="5">Fatty-acyl-CoA synthase</fullName>
        <ecNumber evidence="5">6.2.1.-</ecNumber>
    </submittedName>
</protein>
<dbReference type="EC" id="6.2.1.-" evidence="5"/>
<evidence type="ECO:0000256" key="1">
    <source>
        <dbReference type="ARBA" id="ARBA00006432"/>
    </source>
</evidence>
<comment type="caution">
    <text evidence="5">The sequence shown here is derived from an EMBL/GenBank/DDBJ whole genome shotgun (WGS) entry which is preliminary data.</text>
</comment>
<comment type="similarity">
    <text evidence="1">Belongs to the ATP-dependent AMP-binding enzyme family.</text>
</comment>
<dbReference type="Pfam" id="PF13193">
    <property type="entry name" value="AMP-binding_C"/>
    <property type="match status" value="1"/>
</dbReference>
<name>A0A7W7CA88_9PSEU</name>